<reference evidence="2" key="1">
    <citation type="submission" date="2017-02" db="UniProtKB">
        <authorList>
            <consortium name="WormBaseParasite"/>
        </authorList>
    </citation>
    <scope>IDENTIFICATION</scope>
</reference>
<accession>A0A0M3HW17</accession>
<organism evidence="1 2">
    <name type="scientific">Ascaris lumbricoides</name>
    <name type="common">Giant roundworm</name>
    <dbReference type="NCBI Taxonomy" id="6252"/>
    <lineage>
        <taxon>Eukaryota</taxon>
        <taxon>Metazoa</taxon>
        <taxon>Ecdysozoa</taxon>
        <taxon>Nematoda</taxon>
        <taxon>Chromadorea</taxon>
        <taxon>Rhabditida</taxon>
        <taxon>Spirurina</taxon>
        <taxon>Ascaridomorpha</taxon>
        <taxon>Ascaridoidea</taxon>
        <taxon>Ascarididae</taxon>
        <taxon>Ascaris</taxon>
    </lineage>
</organism>
<sequence>MLFKHGALLLTVFVLSLNESLILTIQGYLNFNRFLGTQIRWQRIAKMCESRSGCSQKEDAKPECDKQLVANEARIHQNKK</sequence>
<keyword evidence="1" id="KW-1185">Reference proteome</keyword>
<evidence type="ECO:0000313" key="2">
    <source>
        <dbReference type="WBParaSite" id="ALUE_0000724801-mRNA-1"/>
    </source>
</evidence>
<proteinExistence type="predicted"/>
<evidence type="ECO:0000313" key="1">
    <source>
        <dbReference type="Proteomes" id="UP000036681"/>
    </source>
</evidence>
<dbReference type="Proteomes" id="UP000036681">
    <property type="component" value="Unplaced"/>
</dbReference>
<protein>
    <submittedName>
        <fullName evidence="2">Secreted protein</fullName>
    </submittedName>
</protein>
<dbReference type="AlphaFoldDB" id="A0A0M3HW17"/>
<dbReference type="WBParaSite" id="ALUE_0000724801-mRNA-1">
    <property type="protein sequence ID" value="ALUE_0000724801-mRNA-1"/>
    <property type="gene ID" value="ALUE_0000724801"/>
</dbReference>
<name>A0A0M3HW17_ASCLU</name>